<evidence type="ECO:0000313" key="1">
    <source>
        <dbReference type="EMBL" id="TFE68013.1"/>
    </source>
</evidence>
<gene>
    <name evidence="1" type="ORF">A7Q10_08755</name>
</gene>
<reference evidence="1 2" key="1">
    <citation type="submission" date="2016-05" db="EMBL/GenBank/DDBJ databases">
        <title>Diversity and Homogeneity among Thermoacidophilic Verrucomicrobia Methanotrophs Linked with Geographical Origin.</title>
        <authorList>
            <person name="Erikstad H.-A."/>
            <person name="Smestad N.B."/>
            <person name="Ceballos R.M."/>
            <person name="Birkeland N.-K."/>
        </authorList>
    </citation>
    <scope>NUCLEOTIDE SEQUENCE [LARGE SCALE GENOMIC DNA]</scope>
    <source>
        <strain evidence="1 2">Phi</strain>
    </source>
</reference>
<accession>A0A4Y8PAR5</accession>
<keyword evidence="2" id="KW-1185">Reference proteome</keyword>
<name>A0A4Y8PAR5_9BACT</name>
<protein>
    <submittedName>
        <fullName evidence="1">Uncharacterized protein</fullName>
    </submittedName>
</protein>
<proteinExistence type="predicted"/>
<dbReference type="EMBL" id="LXQC01000144">
    <property type="protein sequence ID" value="TFE68013.1"/>
    <property type="molecule type" value="Genomic_DNA"/>
</dbReference>
<sequence>MSFSGKINLFFDHHSKLFGSSSLGIKKIAFNEKLPVRKKKEKRARFFYLIAIGFGHQLAPKKLDPKIAFLGFYRELAISEKEQFFSTVFFLSF</sequence>
<dbReference type="AlphaFoldDB" id="A0A4Y8PAR5"/>
<dbReference type="Proteomes" id="UP000297713">
    <property type="component" value="Unassembled WGS sequence"/>
</dbReference>
<comment type="caution">
    <text evidence="1">The sequence shown here is derived from an EMBL/GenBank/DDBJ whole genome shotgun (WGS) entry which is preliminary data.</text>
</comment>
<evidence type="ECO:0000313" key="2">
    <source>
        <dbReference type="Proteomes" id="UP000297713"/>
    </source>
</evidence>
<organism evidence="1 2">
    <name type="scientific">Methylacidiphilum caldifontis</name>
    <dbReference type="NCBI Taxonomy" id="2795386"/>
    <lineage>
        <taxon>Bacteria</taxon>
        <taxon>Pseudomonadati</taxon>
        <taxon>Verrucomicrobiota</taxon>
        <taxon>Methylacidiphilae</taxon>
        <taxon>Methylacidiphilales</taxon>
        <taxon>Methylacidiphilaceae</taxon>
        <taxon>Methylacidiphilum (ex Ratnadevi et al. 2023)</taxon>
    </lineage>
</organism>